<proteinExistence type="predicted"/>
<comment type="caution">
    <text evidence="1">The sequence shown here is derived from an EMBL/GenBank/DDBJ whole genome shotgun (WGS) entry which is preliminary data.</text>
</comment>
<dbReference type="OrthoDB" id="9805982at2"/>
<reference evidence="1 2" key="1">
    <citation type="journal article" date="2013" name="Genome Announc.">
        <title>Draft Genome Sequence of Desulfotignum phosphitoxidans DSM 13687 Strain FiPS-3.</title>
        <authorList>
            <person name="Poehlein A."/>
            <person name="Daniel R."/>
            <person name="Simeonova D.D."/>
        </authorList>
    </citation>
    <scope>NUCLEOTIDE SEQUENCE [LARGE SCALE GENOMIC DNA]</scope>
    <source>
        <strain evidence="1 2">DSM 13687</strain>
    </source>
</reference>
<sequence>MYLVKLKTPAIWTKPGLNTLLDICGCSEHDVTIDEVYGAVPILRSGRPRNDLKGLTLVMAKKFFAYCKSIKIKTNYLFNSKYADEDFSKEFINNLQKIIETVEPDILTISSIKLIRIIHGLYPHMPINISTVYGLKSAAQLKKILDLKEKGIKIESLCLHHDCTVDRDLKNLIEYINQTGLKFSILVNENCEYQCPYRSAHYKLWNNRDRSDLFDAYLWSCVTNIIKSPEKLVGLAGMIRPEDIAFYSELGIREFKIAGRNKPVDWLIKVVSAYANQRYTGNLLDLLVFTIPPGISAPDLFFVQNDKVRPIRERWKYSPTESDRLEGTRLFQKGYLNVRDKQSRYTITEGKVTVKQPGQYLNSLMVAAQES</sequence>
<name>S0G0I7_9BACT</name>
<evidence type="ECO:0000313" key="1">
    <source>
        <dbReference type="EMBL" id="EMS77171.1"/>
    </source>
</evidence>
<accession>S0G0I7</accession>
<dbReference type="AlphaFoldDB" id="S0G0I7"/>
<organism evidence="1 2">
    <name type="scientific">Desulfotignum phosphitoxidans DSM 13687</name>
    <dbReference type="NCBI Taxonomy" id="1286635"/>
    <lineage>
        <taxon>Bacteria</taxon>
        <taxon>Pseudomonadati</taxon>
        <taxon>Thermodesulfobacteriota</taxon>
        <taxon>Desulfobacteria</taxon>
        <taxon>Desulfobacterales</taxon>
        <taxon>Desulfobacteraceae</taxon>
        <taxon>Desulfotignum</taxon>
    </lineage>
</organism>
<gene>
    <name evidence="1" type="ORF">Dpo_24c00020</name>
</gene>
<dbReference type="Proteomes" id="UP000014216">
    <property type="component" value="Unassembled WGS sequence"/>
</dbReference>
<keyword evidence="2" id="KW-1185">Reference proteome</keyword>
<evidence type="ECO:0000313" key="2">
    <source>
        <dbReference type="Proteomes" id="UP000014216"/>
    </source>
</evidence>
<dbReference type="EMBL" id="APJX01000023">
    <property type="protein sequence ID" value="EMS77171.1"/>
    <property type="molecule type" value="Genomic_DNA"/>
</dbReference>
<protein>
    <submittedName>
        <fullName evidence="1">Peptidase U32 family protein</fullName>
    </submittedName>
</protein>
<dbReference type="RefSeq" id="WP_006968835.1">
    <property type="nucleotide sequence ID" value="NZ_APJX01000023.1"/>
</dbReference>